<dbReference type="SUPFAM" id="SSF51735">
    <property type="entry name" value="NAD(P)-binding Rossmann-fold domains"/>
    <property type="match status" value="1"/>
</dbReference>
<dbReference type="InterPro" id="IPR020806">
    <property type="entry name" value="PKS_PP-bd"/>
</dbReference>
<dbReference type="InterPro" id="IPR025110">
    <property type="entry name" value="AMP-bd_C"/>
</dbReference>
<feature type="domain" description="Ketosynthase family 3 (KS3)" evidence="15">
    <location>
        <begin position="11"/>
        <end position="434"/>
    </location>
</feature>
<dbReference type="SMART" id="SM00824">
    <property type="entry name" value="PKS_TE"/>
    <property type="match status" value="1"/>
</dbReference>
<dbReference type="InterPro" id="IPR057737">
    <property type="entry name" value="Condensation_MtbB-like"/>
</dbReference>
<dbReference type="SUPFAM" id="SSF53474">
    <property type="entry name" value="alpha/beta-Hydrolases"/>
    <property type="match status" value="1"/>
</dbReference>
<dbReference type="UniPathway" id="UPA00094"/>
<organism evidence="16 17">
    <name type="scientific">Shewanella psychrophila</name>
    <dbReference type="NCBI Taxonomy" id="225848"/>
    <lineage>
        <taxon>Bacteria</taxon>
        <taxon>Pseudomonadati</taxon>
        <taxon>Pseudomonadota</taxon>
        <taxon>Gammaproteobacteria</taxon>
        <taxon>Alteromonadales</taxon>
        <taxon>Shewanellaceae</taxon>
        <taxon>Shewanella</taxon>
    </lineage>
</organism>
<dbReference type="InterPro" id="IPR010071">
    <property type="entry name" value="AA_adenyl_dom"/>
</dbReference>
<keyword evidence="11" id="KW-0443">Lipid metabolism</keyword>
<evidence type="ECO:0000256" key="1">
    <source>
        <dbReference type="ARBA" id="ARBA00001957"/>
    </source>
</evidence>
<dbReference type="SUPFAM" id="SSF53901">
    <property type="entry name" value="Thiolase-like"/>
    <property type="match status" value="1"/>
</dbReference>
<comment type="similarity">
    <text evidence="13">In the C-terminal section; belongs to the NRP synthetase family.</text>
</comment>
<dbReference type="CDD" id="cd00833">
    <property type="entry name" value="PKS"/>
    <property type="match status" value="1"/>
</dbReference>
<dbReference type="InterPro" id="IPR020845">
    <property type="entry name" value="AMP-binding_CS"/>
</dbReference>
<dbReference type="GO" id="GO:0004312">
    <property type="term" value="F:fatty acid synthase activity"/>
    <property type="evidence" value="ECO:0007669"/>
    <property type="project" value="TreeGrafter"/>
</dbReference>
<dbReference type="InterPro" id="IPR029058">
    <property type="entry name" value="AB_hydrolase_fold"/>
</dbReference>
<evidence type="ECO:0000256" key="8">
    <source>
        <dbReference type="ARBA" id="ARBA00022679"/>
    </source>
</evidence>
<dbReference type="FunFam" id="3.30.559.10:FF:000023">
    <property type="entry name" value="Non-ribosomal peptide synthetase"/>
    <property type="match status" value="1"/>
</dbReference>
<protein>
    <submittedName>
        <fullName evidence="16">Amino acid adenylation enzyme/thioester reductase family protein</fullName>
    </submittedName>
</protein>
<comment type="pathway">
    <text evidence="2">Siderophore biosynthesis.</text>
</comment>
<keyword evidence="17" id="KW-1185">Reference proteome</keyword>
<dbReference type="Gene3D" id="3.30.70.3290">
    <property type="match status" value="1"/>
</dbReference>
<dbReference type="InterPro" id="IPR016036">
    <property type="entry name" value="Malonyl_transacylase_ACP-bd"/>
</dbReference>
<dbReference type="InterPro" id="IPR014031">
    <property type="entry name" value="Ketoacyl_synth_C"/>
</dbReference>
<dbReference type="InterPro" id="IPR009081">
    <property type="entry name" value="PP-bd_ACP"/>
</dbReference>
<evidence type="ECO:0000256" key="3">
    <source>
        <dbReference type="ARBA" id="ARBA00005194"/>
    </source>
</evidence>
<dbReference type="InterPro" id="IPR001031">
    <property type="entry name" value="Thioesterase"/>
</dbReference>
<dbReference type="PANTHER" id="PTHR43775:SF37">
    <property type="entry name" value="SI:DKEY-61P9.11"/>
    <property type="match status" value="1"/>
</dbReference>
<dbReference type="SUPFAM" id="SSF53335">
    <property type="entry name" value="S-adenosyl-L-methionine-dependent methyltransferases"/>
    <property type="match status" value="1"/>
</dbReference>
<evidence type="ECO:0000256" key="2">
    <source>
        <dbReference type="ARBA" id="ARBA00004924"/>
    </source>
</evidence>
<dbReference type="InterPro" id="IPR001227">
    <property type="entry name" value="Ac_transferase_dom_sf"/>
</dbReference>
<dbReference type="Pfam" id="PF00975">
    <property type="entry name" value="Thioesterase"/>
    <property type="match status" value="1"/>
</dbReference>
<accession>A0A1S6HN38</accession>
<dbReference type="InterPro" id="IPR020841">
    <property type="entry name" value="PKS_Beta-ketoAc_synthase_dom"/>
</dbReference>
<dbReference type="InterPro" id="IPR013217">
    <property type="entry name" value="Methyltransf_12"/>
</dbReference>
<evidence type="ECO:0000256" key="7">
    <source>
        <dbReference type="ARBA" id="ARBA00022598"/>
    </source>
</evidence>
<dbReference type="GO" id="GO:0005886">
    <property type="term" value="C:plasma membrane"/>
    <property type="evidence" value="ECO:0007669"/>
    <property type="project" value="TreeGrafter"/>
</dbReference>
<dbReference type="GO" id="GO:0071770">
    <property type="term" value="P:DIM/DIP cell wall layer assembly"/>
    <property type="evidence" value="ECO:0007669"/>
    <property type="project" value="TreeGrafter"/>
</dbReference>
<dbReference type="Pfam" id="PF00668">
    <property type="entry name" value="Condensation"/>
    <property type="match status" value="2"/>
</dbReference>
<dbReference type="SMART" id="SM00823">
    <property type="entry name" value="PKS_PP"/>
    <property type="match status" value="3"/>
</dbReference>
<dbReference type="GO" id="GO:0005737">
    <property type="term" value="C:cytoplasm"/>
    <property type="evidence" value="ECO:0007669"/>
    <property type="project" value="TreeGrafter"/>
</dbReference>
<dbReference type="SUPFAM" id="SSF47336">
    <property type="entry name" value="ACP-like"/>
    <property type="match status" value="3"/>
</dbReference>
<dbReference type="Pfam" id="PF00550">
    <property type="entry name" value="PP-binding"/>
    <property type="match status" value="3"/>
</dbReference>
<dbReference type="SUPFAM" id="SSF52151">
    <property type="entry name" value="FabD/lysophospholipase-like"/>
    <property type="match status" value="1"/>
</dbReference>
<dbReference type="PROSITE" id="PS52004">
    <property type="entry name" value="KS3_2"/>
    <property type="match status" value="1"/>
</dbReference>
<evidence type="ECO:0000313" key="17">
    <source>
        <dbReference type="Proteomes" id="UP000189545"/>
    </source>
</evidence>
<dbReference type="InterPro" id="IPR013968">
    <property type="entry name" value="PKS_KR"/>
</dbReference>
<dbReference type="InterPro" id="IPR023213">
    <property type="entry name" value="CAT-like_dom_sf"/>
</dbReference>
<proteinExistence type="inferred from homology"/>
<dbReference type="NCBIfam" id="TIGR01733">
    <property type="entry name" value="AA-adenyl-dom"/>
    <property type="match status" value="1"/>
</dbReference>
<name>A0A1S6HN38_9GAMM</name>
<dbReference type="Gene3D" id="3.40.366.10">
    <property type="entry name" value="Malonyl-Coenzyme A Acyl Carrier Protein, domain 2"/>
    <property type="match status" value="1"/>
</dbReference>
<dbReference type="Pfam" id="PF00109">
    <property type="entry name" value="ketoacyl-synt"/>
    <property type="match status" value="1"/>
</dbReference>
<dbReference type="STRING" id="225848.Sps_01766"/>
<feature type="domain" description="Carrier" evidence="14">
    <location>
        <begin position="1593"/>
        <end position="1671"/>
    </location>
</feature>
<feature type="domain" description="Carrier" evidence="14">
    <location>
        <begin position="3593"/>
        <end position="3668"/>
    </location>
</feature>
<dbReference type="InterPro" id="IPR020802">
    <property type="entry name" value="TesA-like"/>
</dbReference>
<feature type="domain" description="Carrier" evidence="14">
    <location>
        <begin position="2529"/>
        <end position="2603"/>
    </location>
</feature>
<dbReference type="PROSITE" id="PS00455">
    <property type="entry name" value="AMP_BINDING"/>
    <property type="match status" value="1"/>
</dbReference>
<dbReference type="InterPro" id="IPR016039">
    <property type="entry name" value="Thiolase-like"/>
</dbReference>
<dbReference type="InterPro" id="IPR014043">
    <property type="entry name" value="Acyl_transferase_dom"/>
</dbReference>
<dbReference type="GO" id="GO:0016874">
    <property type="term" value="F:ligase activity"/>
    <property type="evidence" value="ECO:0007669"/>
    <property type="project" value="UniProtKB-KW"/>
</dbReference>
<evidence type="ECO:0000256" key="6">
    <source>
        <dbReference type="ARBA" id="ARBA00022553"/>
    </source>
</evidence>
<dbReference type="InterPro" id="IPR036736">
    <property type="entry name" value="ACP-like_sf"/>
</dbReference>
<dbReference type="InterPro" id="IPR032821">
    <property type="entry name" value="PKS_assoc"/>
</dbReference>
<evidence type="ECO:0000256" key="4">
    <source>
        <dbReference type="ARBA" id="ARBA00006484"/>
    </source>
</evidence>
<dbReference type="Gene3D" id="3.40.50.150">
    <property type="entry name" value="Vaccinia Virus protein VP39"/>
    <property type="match status" value="1"/>
</dbReference>
<evidence type="ECO:0000256" key="9">
    <source>
        <dbReference type="ARBA" id="ARBA00022737"/>
    </source>
</evidence>
<dbReference type="Gene3D" id="1.10.1200.10">
    <property type="entry name" value="ACP-like"/>
    <property type="match status" value="3"/>
</dbReference>
<evidence type="ECO:0000259" key="14">
    <source>
        <dbReference type="PROSITE" id="PS50075"/>
    </source>
</evidence>
<dbReference type="Gene3D" id="3.30.300.30">
    <property type="match status" value="1"/>
</dbReference>
<evidence type="ECO:0000256" key="12">
    <source>
        <dbReference type="ARBA" id="ARBA00023268"/>
    </source>
</evidence>
<evidence type="ECO:0000313" key="16">
    <source>
        <dbReference type="EMBL" id="AQS36930.1"/>
    </source>
</evidence>
<evidence type="ECO:0000256" key="13">
    <source>
        <dbReference type="ARBA" id="ARBA00029443"/>
    </source>
</evidence>
<gene>
    <name evidence="16" type="ORF">Sps_01766</name>
</gene>
<dbReference type="InterPro" id="IPR045851">
    <property type="entry name" value="AMP-bd_C_sf"/>
</dbReference>
<dbReference type="InterPro" id="IPR016035">
    <property type="entry name" value="Acyl_Trfase/lysoPLipase"/>
</dbReference>
<dbReference type="Gene3D" id="3.40.50.720">
    <property type="entry name" value="NAD(P)-binding Rossmann-like Domain"/>
    <property type="match status" value="1"/>
</dbReference>
<evidence type="ECO:0000256" key="10">
    <source>
        <dbReference type="ARBA" id="ARBA00022832"/>
    </source>
</evidence>
<evidence type="ECO:0000256" key="11">
    <source>
        <dbReference type="ARBA" id="ARBA00023098"/>
    </source>
</evidence>
<dbReference type="SMART" id="SM00827">
    <property type="entry name" value="PKS_AT"/>
    <property type="match status" value="1"/>
</dbReference>
<comment type="pathway">
    <text evidence="3">Lipid metabolism; fatty acid biosynthesis.</text>
</comment>
<dbReference type="PROSITE" id="PS00012">
    <property type="entry name" value="PHOSPHOPANTETHEINE"/>
    <property type="match status" value="3"/>
</dbReference>
<dbReference type="RefSeq" id="WP_077752163.1">
    <property type="nucleotide sequence ID" value="NZ_CP014782.1"/>
</dbReference>
<dbReference type="PROSITE" id="PS00606">
    <property type="entry name" value="KS3_1"/>
    <property type="match status" value="1"/>
</dbReference>
<dbReference type="KEGG" id="spsw:Sps_01766"/>
<sequence length="3965" mass="438404">MEDLANMYGHSDPIAVIGLACRFPKAPDVETFWHNLMNGITGQSYFSEQELNASGISPSVYQRKNFVPSGAVIEKPEYFDAGLFGYSPKEARSIDPQQRLFLQNVWHALEHSGHAPTGIKVKTGIFGSIRTSTYPSFNDFDVTQVGQVKGLQALIGNDKDYLATRVAHKFNLTGPAFTVQTACSSSLVAVHLACESLRSGECNMAIAGGVAVSFPQISGYEYQPGMIFSSDGLCRPFDANADGTFGGHGVGSVVLKRLEDALQDGDNVLAVLRGSAINNDGQDKVGFTAPSVSGQTRVLLEAIHLADIQADDVEMIEAHGTGTKLGDPIEVTAIKQAYQRNSQVKTCYLGSVKSSLGHLDTAAGIASLIKTVLAVSRGKIPASLNITQTNPALQLDDSSFKLAKETIDWHSETRTAAVSSFGIGGTNCHMLVQSVPKRAQLVTNGTTSASDLSLFISANSEASLRDLAKGYGSLLKNNEHFDDVAYSALTSRSTDLPYRLAVNNTASAAEALIRFAKSGQTSPNLNWNQKQKSTKVTWCFTGQGSQFPGMGHELYLVCPTFKASIDTSQTYCQRVGEAPLTEVMFGELTHLLTRTDHAQLAIVAFEIAMAAHWQAKGFEPNMVMGHSVGEFAACVVGGYLSHQQAIELVAERGRLMHECAQQEKGVMLAVFTSEIETQSISALDELDLAARNGCQHRVFSGSAAAVERATTALDANGINFRTLDVPCAAHSRLLDDMLIPFSDFAADISASAGAIPLISSLTGKLLTSENALTNHYWAQHVRQPVQFKHAVESAISQGCTVFLEMGPTPHLTAISQREHWQQDIRWQGTHQHMMTAEKSKAAVLSTLYVAGMDTDWPSQFNTIGHQCELPLYAFDEQKYWYQAETINPVNHNKDSELTRINEPESAAAGYELMRCSAIENFVKSCISSHRFTLKTVILGGRLLPRYRQIVLALLDVLIDNGYYSNNGKWFVRTNKPLPPTDTAAEWLREQILKIPSTPPISMTEIRCLIQASTTLKDKLSSLEHIPAHGHNHVEEANILLHNPLGVAKTQGRKHEPQHTVNDGLTYQDWSSLPHQQDLFALISQQLPAFTQENNAEWEISVSTTFSPNEVTQVAVNRISGMWGQAKYHLRAKSAKGVWQWLGDAYTKDFNSSVALKLLPSPHNHYEWQWQRIAPYTDSQSQTISPLDIEQALLTTGEVHRLNSHQSLVTLPQGSLSHVTAQMAKALSRDFDTLYVLTSDTMPVNSGDDIQPEKFALMSLLRVARAEYPTKKIYLLDVDNHHPEFISSAIKQAPFSLCTELACREDHYFCPKILPAKASDSMIPQQWFTTQGWHLVTGGMGGIGRLVVKWLASSGAKNIAVLGRREHPDWPEFCLQMATLGCTVDTLICDMSQQGQLELVLSRWQTELPIIGAIHAAGTSAHGLLATWDQSATEALLQTKAMSFTALHQWLEAQNAQYLIGFSSAASLGAQGQGTYAVANAYLEGYTLSKKAASHCRLMSIGWGAWDNIGMTSSQRLLDKLSKDGMHTISLQEGLWHLSQCFLNGQSNPLAMNIENLHPNFCRYFADSIAPAIQVATSIVPSTVADKNNNTATSEVSDLPLWLVNRVCYQLGIAESTTVSDAQDLLQLGMDSLQFIELSAAIQKQFGIKINADEAYQDLSVAGLASLINERMRNDARSVPVLRFKIEKQDKHLPFPLTPIQHAYWIGRESWIKYGGIACHVVFEWDKNLNQFDPEKFENAWNALIERHDMLRMTITANGEQIIQANVPHFTISETSVSSLPKNEQRYALDAIRHSMSHDVRPADVWPLFDLRFTRMSDTKIRLHMNLDLLQFDVQSFKIMMDDLTTAYQGLALPEMPLTFRDYVMHEQKLRQQADWQASWDYWQQTIPNLPTAPRLPLNPNYDSESPQFITLEGKLDSTQWQGLKSQWQQWGVTPSAGLLTLFAHTLAKWTSSSDFTLNMTFFNRQPFHEDVEGIIGDFTSVLLMDFMLSAPSSLKQHMSETQEKLWKRLGHSQVNGVEVIRELAKHLKASGKISEREATLPLTPVVFTSMLGMSMDGMDIKQAMTSLLGDPVYVLSQTPQVWLDHQIMEVDGDLVFNWYCMEDVLEHDVLHTMFADYNQQLTDVAANQLSMGKIVLSPQTKTTLSPSPLLQAITLPEITEETAKEVTDAWMNIEHQALVGIWNTLQNHQLFTVAGKHYSLEHIYAQLNVATKHHKLIVLWLDQLSREGMLTQDNHGYLFGGQFPPPPTASIPPANWCQRLSQYLNESIRAHPALLDGSKSALEILFKDSEVTDCLYSSNPSLHILNQSAAETIKAIGGEYRQGINVLEVGAGTASTSQAVLNIASNTIKHYQFTDISLVFLQEAKQTLSAYSQVHYELFDINLPASASVKVKAGYQVILAVNVLHDATDLPKTLRQLHGLLAHGGQLIFIEATDQFSPMQLATVGFIEGINAFNDFRQQQKSAMLNLPAWLALLSENGFVPQLVYPNTEHSVLRQHLVVANSTSVIQPELTATADTLEHDIQSPTLALKTNPGTAVTVAQVWSKMLDREVGQQCDFFQIGGDSLMATKMIVELNQQGFIHASLQLIFEHPVLADFCLAINPTTAESVSIEPELGGSIETDIDTAPHDNEYALTPLQHAYWLGESDLFSLGNGIAHFYAELEIKHLDRERLTLAWNQLIRSHDQLRGVIDNGKYCISKDVPYYQPQYVDLTAMDKARKDHFIGEARGQIVAQGVPTDQWPLFDINILQTDIDTSLVHLVVDLVVADGKSLGTLFQQLQSLYEDLSSALPVPHMTAAAYLRELEKTKASEGYQRAQQYWSQRIPTLPEAPTLPLADSRDEDLSQCVLTHRISQQEWAQIQSTALTNNVLPSMAMLTAFCLVLKTWSETKHFSINILHSNRQPMQSETVVGNLSTTSMLEVDAKEDMNLSTFAHQLQQRMTEDLAHASFDGQQVLTEKNRQNRNFSAGMPIVFNDTVSIGQNKPLTIGKLRSFGAQTPHVYLDCMLIASVCGGIDIKWTIQEHHLKPGVFDAMFEVYVQTVRSLPSANWNSPLCPPMSISQVTSRQFANATKAALTLKTNNGGGKPVQTLCDMIQNGVTDYPDDVAIQQGDVALTYAQVWRSSNALAAQILACEDDRPLIAIVMHKGWEQIISAIAILLAGKAYMPVDASYPSKRIAELLVQSDVCTVITQHHVPTPSACYQTLVPSLDAKAPGGFTAPTIDPSDMAYVIFTSGSTGRPKGVVMDHQAVVNSLLDINARIGLNNHDKVLAISALNFDLSVFDIFSTLSQGARLVIPEISPAQDPEALVRLAASAGITVWNSVPAFAQLLADCLEHNQSKLPQLRHIMMSGDWIPVSLPDRLFKVTPNAQQLSLGGATEVAIWSISYPINKSYANCTSIPYGKPLSNQRLYILDKAFAPCPDWVAGELYIGGDGLAIGYWQDTDKTDAAFITHPHSGIRLYKTGDWGRYQLDGNIEFLGRNDQQVKVNGYRIELGEIETVLRQCPAENLGTRVQDAMVKSMTHPSGGIRLIAYVVYGNNAADNNQHLLDYVRGVLPQYMCPSQIVALDSLPLTANGKVDRNALPSPHFTPKTHLLRQPSSNTELRLAQIWAECLNVESIPANQSFFDLGGNSLIAVHLINQINTQLDVSLTAGQLQANDTIERLATLTESQDSTAEQVPILLTPHCSDKHHNTLFIIHPIGGHLLSYQRLASQLNNVTLYGLQYPEHKLTNHEPDIQALARDYLRMIQTIQPQGPYQLAGWSFGGVVAYELAHQMSAQGHEVTNCLLIDSYKPSMNEASPLDDSTIRQHFYADCVGRFPELAEAEVPDFSQDAIFFSSMATAFDTTTSSGLLDIAIITSLLSIYRRNLRAMLSYSPPMMNQLSVTLFAAAQPSHLDFMSYQHPEIANRACHGWQDCCAPRVNLIPGDHYTMLQDPNVASLAQEISQLLARPQQQIDSIQNSSKEVLEHE</sequence>
<dbReference type="Pfam" id="PF13193">
    <property type="entry name" value="AMP-binding_C"/>
    <property type="match status" value="1"/>
</dbReference>
<dbReference type="OrthoDB" id="9757559at2"/>
<dbReference type="GO" id="GO:0031177">
    <property type="term" value="F:phosphopantetheine binding"/>
    <property type="evidence" value="ECO:0007669"/>
    <property type="project" value="InterPro"/>
</dbReference>
<dbReference type="PROSITE" id="PS50075">
    <property type="entry name" value="CARRIER"/>
    <property type="match status" value="3"/>
</dbReference>
<dbReference type="Pfam" id="PF02801">
    <property type="entry name" value="Ketoacyl-synt_C"/>
    <property type="match status" value="1"/>
</dbReference>
<dbReference type="InterPro" id="IPR057326">
    <property type="entry name" value="KR_dom"/>
</dbReference>
<keyword evidence="6" id="KW-0597">Phosphoprotein</keyword>
<dbReference type="Pfam" id="PF08659">
    <property type="entry name" value="KR"/>
    <property type="match status" value="1"/>
</dbReference>
<keyword evidence="9" id="KW-0677">Repeat</keyword>
<dbReference type="InterPro" id="IPR001242">
    <property type="entry name" value="Condensation_dom"/>
</dbReference>
<keyword evidence="8" id="KW-0808">Transferase</keyword>
<dbReference type="InterPro" id="IPR006162">
    <property type="entry name" value="Ppantetheine_attach_site"/>
</dbReference>
<comment type="cofactor">
    <cofactor evidence="1">
        <name>pantetheine 4'-phosphate</name>
        <dbReference type="ChEBI" id="CHEBI:47942"/>
    </cofactor>
</comment>
<dbReference type="SMART" id="SM00822">
    <property type="entry name" value="PKS_KR"/>
    <property type="match status" value="1"/>
</dbReference>
<dbReference type="CDD" id="cd05274">
    <property type="entry name" value="KR_FAS_SDR_x"/>
    <property type="match status" value="1"/>
</dbReference>
<dbReference type="Pfam" id="PF00698">
    <property type="entry name" value="Acyl_transf_1"/>
    <property type="match status" value="1"/>
</dbReference>
<dbReference type="Gene3D" id="3.40.50.1820">
    <property type="entry name" value="alpha/beta hydrolase"/>
    <property type="match status" value="1"/>
</dbReference>
<keyword evidence="5" id="KW-0596">Phosphopantetheine</keyword>
<dbReference type="Pfam" id="PF16197">
    <property type="entry name" value="KAsynt_C_assoc"/>
    <property type="match status" value="1"/>
</dbReference>
<dbReference type="Gene3D" id="3.30.559.30">
    <property type="entry name" value="Nonribosomal peptide synthetase, condensation domain"/>
    <property type="match status" value="2"/>
</dbReference>
<dbReference type="SUPFAM" id="SSF52777">
    <property type="entry name" value="CoA-dependent acyltransferases"/>
    <property type="match status" value="4"/>
</dbReference>
<dbReference type="SMART" id="SM00825">
    <property type="entry name" value="PKS_KS"/>
    <property type="match status" value="1"/>
</dbReference>
<dbReference type="InterPro" id="IPR029063">
    <property type="entry name" value="SAM-dependent_MTases_sf"/>
</dbReference>
<dbReference type="InterPro" id="IPR014030">
    <property type="entry name" value="Ketoacyl_synth_N"/>
</dbReference>
<evidence type="ECO:0000259" key="15">
    <source>
        <dbReference type="PROSITE" id="PS52004"/>
    </source>
</evidence>
<dbReference type="Pfam" id="PF08242">
    <property type="entry name" value="Methyltransf_12"/>
    <property type="match status" value="1"/>
</dbReference>
<keyword evidence="7" id="KW-0436">Ligase</keyword>
<dbReference type="Gene3D" id="3.30.559.10">
    <property type="entry name" value="Chloramphenicol acetyltransferase-like domain"/>
    <property type="match status" value="2"/>
</dbReference>
<dbReference type="CDD" id="cd19535">
    <property type="entry name" value="Cyc_NRPS"/>
    <property type="match status" value="1"/>
</dbReference>
<dbReference type="InterPro" id="IPR000873">
    <property type="entry name" value="AMP-dep_synth/lig_dom"/>
</dbReference>
<comment type="similarity">
    <text evidence="4">Belongs to the short-chain dehydrogenases/reductases (SDR) family.</text>
</comment>
<keyword evidence="10" id="KW-0276">Fatty acid metabolism</keyword>
<dbReference type="Gene3D" id="3.40.50.12780">
    <property type="entry name" value="N-terminal domain of ligase-like"/>
    <property type="match status" value="1"/>
</dbReference>
<dbReference type="InterPro" id="IPR018201">
    <property type="entry name" value="Ketoacyl_synth_AS"/>
</dbReference>
<dbReference type="FunFam" id="3.40.47.10:FF:000042">
    <property type="entry name" value="Polyketide synthase Pks13"/>
    <property type="match status" value="1"/>
</dbReference>
<dbReference type="EMBL" id="CP014782">
    <property type="protein sequence ID" value="AQS36930.1"/>
    <property type="molecule type" value="Genomic_DNA"/>
</dbReference>
<evidence type="ECO:0000256" key="5">
    <source>
        <dbReference type="ARBA" id="ARBA00022450"/>
    </source>
</evidence>
<reference evidence="16 17" key="1">
    <citation type="submission" date="2016-03" db="EMBL/GenBank/DDBJ databases">
        <title>Complete genome sequence of Shewanella psychrophila WP2, a deep sea bacterium isolated from west Pacific sediment.</title>
        <authorList>
            <person name="Xu G."/>
            <person name="Jian H."/>
        </authorList>
    </citation>
    <scope>NUCLEOTIDE SEQUENCE [LARGE SCALE GENOMIC DNA]</scope>
    <source>
        <strain evidence="16 17">WP2</strain>
    </source>
</reference>
<dbReference type="InterPro" id="IPR050091">
    <property type="entry name" value="PKS_NRPS_Biosynth_Enz"/>
</dbReference>
<keyword evidence="12" id="KW-0511">Multifunctional enzyme</keyword>
<dbReference type="GO" id="GO:0009403">
    <property type="term" value="P:toxin biosynthetic process"/>
    <property type="evidence" value="ECO:0007669"/>
    <property type="project" value="UniProtKB-ARBA"/>
</dbReference>
<dbReference type="PANTHER" id="PTHR43775">
    <property type="entry name" value="FATTY ACID SYNTHASE"/>
    <property type="match status" value="1"/>
</dbReference>
<dbReference type="SUPFAM" id="SSF55048">
    <property type="entry name" value="Probable ACP-binding domain of malonyl-CoA ACP transacylase"/>
    <property type="match status" value="1"/>
</dbReference>
<dbReference type="FunFam" id="3.30.559.30:FF:000006">
    <property type="entry name" value="Yersiniabactin polyketide/non-ribosomal peptide synthetase"/>
    <property type="match status" value="1"/>
</dbReference>
<dbReference type="Gene3D" id="3.40.47.10">
    <property type="match status" value="1"/>
</dbReference>
<dbReference type="GO" id="GO:0004315">
    <property type="term" value="F:3-oxoacyl-[acyl-carrier-protein] synthase activity"/>
    <property type="evidence" value="ECO:0007669"/>
    <property type="project" value="InterPro"/>
</dbReference>
<dbReference type="GO" id="GO:0006633">
    <property type="term" value="P:fatty acid biosynthetic process"/>
    <property type="evidence" value="ECO:0007669"/>
    <property type="project" value="UniProtKB-UniPathway"/>
</dbReference>
<dbReference type="SUPFAM" id="SSF56801">
    <property type="entry name" value="Acetyl-CoA synthetase-like"/>
    <property type="match status" value="1"/>
</dbReference>
<dbReference type="Pfam" id="PF00501">
    <property type="entry name" value="AMP-binding"/>
    <property type="match status" value="1"/>
</dbReference>
<dbReference type="Proteomes" id="UP000189545">
    <property type="component" value="Chromosome"/>
</dbReference>
<dbReference type="InterPro" id="IPR036291">
    <property type="entry name" value="NAD(P)-bd_dom_sf"/>
</dbReference>
<dbReference type="InterPro" id="IPR042099">
    <property type="entry name" value="ANL_N_sf"/>
</dbReference>